<gene>
    <name evidence="1" type="ORF">SE15_10960</name>
</gene>
<dbReference type="OrthoDB" id="6396832at2"/>
<dbReference type="PANTHER" id="PTHR36454">
    <property type="entry name" value="LMO2823 PROTEIN"/>
    <property type="match status" value="1"/>
</dbReference>
<evidence type="ECO:0000313" key="1">
    <source>
        <dbReference type="EMBL" id="KPL82617.1"/>
    </source>
</evidence>
<dbReference type="AlphaFoldDB" id="A0A0P6YJL7"/>
<proteinExistence type="predicted"/>
<dbReference type="InterPro" id="IPR008323">
    <property type="entry name" value="UCP033563"/>
</dbReference>
<dbReference type="Pfam" id="PF06245">
    <property type="entry name" value="DUF1015"/>
    <property type="match status" value="1"/>
</dbReference>
<sequence>MRNYPHIGVQIADILLPKPGIDLQKWAVIACDQFTSQPEYWEKVAALVGEAPSTFHMILPEVYLGTPEETRRIQSAQEAMRRYLEANLFETYSGLIYVERTVGGKTRRGLVLALDLEKYEFTPGAQSLIRATEGTILERIPPRMRIRRGAPLELPHILVLIDDPERTVIEPVAEQSERLPLLYDFDLMLGSGHLRGRWVDDPALEQQVVQALERLASPEVFYTKYGVERDKGVLLFAVGDGNHSLATAKSVWEELKAQVGPDHPARYALVEIENLYDEGLEFEPIHRVVFNVQSDLVADLKAWFGERLTLQHYADEDEMVEQVHRLPVQGEHRFGIISAQGNWLASIQRPDSNLPVGSVQAFLDAWLKEHKEAKIDYIHGREVVSRLGRQPGNYGFYLPAMPKTELFRTVILDGVLPRKTFSMGEAIEKRFYMEARRIA</sequence>
<dbReference type="Proteomes" id="UP000050544">
    <property type="component" value="Unassembled WGS sequence"/>
</dbReference>
<keyword evidence="2" id="KW-1185">Reference proteome</keyword>
<evidence type="ECO:0000313" key="2">
    <source>
        <dbReference type="Proteomes" id="UP000050544"/>
    </source>
</evidence>
<dbReference type="EMBL" id="LGKO01000005">
    <property type="protein sequence ID" value="KPL82617.1"/>
    <property type="molecule type" value="Genomic_DNA"/>
</dbReference>
<dbReference type="STRING" id="869279.SE15_10960"/>
<evidence type="ECO:0008006" key="3">
    <source>
        <dbReference type="Google" id="ProtNLM"/>
    </source>
</evidence>
<name>A0A0P6YJL7_9CHLR</name>
<dbReference type="PATRIC" id="fig|869279.4.peg.1811"/>
<protein>
    <recommendedName>
        <fullName evidence="3">DUF1015 domain-containing protein</fullName>
    </recommendedName>
</protein>
<reference evidence="1 2" key="1">
    <citation type="submission" date="2015-07" db="EMBL/GenBank/DDBJ databases">
        <title>Whole genome sequence of Thermanaerothrix daxensis DSM 23592.</title>
        <authorList>
            <person name="Hemp J."/>
            <person name="Ward L.M."/>
            <person name="Pace L.A."/>
            <person name="Fischer W.W."/>
        </authorList>
    </citation>
    <scope>NUCLEOTIDE SEQUENCE [LARGE SCALE GENOMIC DNA]</scope>
    <source>
        <strain evidence="1 2">GNS-1</strain>
    </source>
</reference>
<organism evidence="1 2">
    <name type="scientific">Thermanaerothrix daxensis</name>
    <dbReference type="NCBI Taxonomy" id="869279"/>
    <lineage>
        <taxon>Bacteria</taxon>
        <taxon>Bacillati</taxon>
        <taxon>Chloroflexota</taxon>
        <taxon>Anaerolineae</taxon>
        <taxon>Anaerolineales</taxon>
        <taxon>Anaerolineaceae</taxon>
        <taxon>Thermanaerothrix</taxon>
    </lineage>
</organism>
<accession>A0A0P6YJL7</accession>
<dbReference type="PANTHER" id="PTHR36454:SF1">
    <property type="entry name" value="DUF1015 DOMAIN-CONTAINING PROTEIN"/>
    <property type="match status" value="1"/>
</dbReference>
<comment type="caution">
    <text evidence="1">The sequence shown here is derived from an EMBL/GenBank/DDBJ whole genome shotgun (WGS) entry which is preliminary data.</text>
</comment>
<dbReference type="RefSeq" id="WP_054522142.1">
    <property type="nucleotide sequence ID" value="NZ_LGKO01000005.1"/>
</dbReference>